<dbReference type="InterPro" id="IPR015943">
    <property type="entry name" value="WD40/YVTN_repeat-like_dom_sf"/>
</dbReference>
<evidence type="ECO:0000256" key="1">
    <source>
        <dbReference type="ARBA" id="ARBA00004604"/>
    </source>
</evidence>
<dbReference type="InterPro" id="IPR036322">
    <property type="entry name" value="WD40_repeat_dom_sf"/>
</dbReference>
<feature type="domain" description="U3 small nucleolar RNA-associated protein 15 C-terminal" evidence="7">
    <location>
        <begin position="375"/>
        <end position="516"/>
    </location>
</feature>
<dbReference type="SUPFAM" id="SSF50978">
    <property type="entry name" value="WD40 repeat-like"/>
    <property type="match status" value="1"/>
</dbReference>
<dbReference type="Gene3D" id="2.130.10.10">
    <property type="entry name" value="YVTN repeat-like/Quinoprotein amine dehydrogenase"/>
    <property type="match status" value="2"/>
</dbReference>
<keyword evidence="3 6" id="KW-0853">WD repeat</keyword>
<name>A0A9P5ZUZ9_PLEER</name>
<comment type="caution">
    <text evidence="8">The sequence shown here is derived from an EMBL/GenBank/DDBJ whole genome shotgun (WGS) entry which is preliminary data.</text>
</comment>
<sequence>MDYQPLVVKAHPRAAAKKHSSESRHWRQFKHPVFVKEYAPVTSIHFSPSRPHRYAVTAATRVQIYAPRTQKVTKTISRFKEVVRSASFRNDGKLLAAGDDSGLIQVFDVNSRAILRTLDSHKQPVHVARFSPLQPTQALSCSDDTTVKIWDVSSQTVLNTFTDHSDYVRTGQVSPVSPYVILTGSYDSTVRLYDTRSNVCEMVMGQSEQGSVHSPIEQVLMFPSGTVALSSSGPILRIWDIVAGGRCIRALSNHQKTITSLAFNANGSRLLTGGLDHMVKVYDVSTYKVVHTMRYPAPLLCVSISPDETHIAAGMSDGTLSVRRRQLKVSEPSASGLLTSAATLRSGSYESFLSANAAPIGQGLVKNKTKLKVLGDEDEFRVESKRSKRLKEYDRLLKNFKYSAALDSVLRKQVPPAVTFSLIQELIARDGLRSALSGRDDVLLEPILRYLIKYVADPRFGQTVCDVAAFLIDMYSPVLGQSPLMDTLFLRLQKKVTAEVHFQRTLVQTKGALDMLFASTALSASAGITPSQK</sequence>
<evidence type="ECO:0000256" key="3">
    <source>
        <dbReference type="ARBA" id="ARBA00022574"/>
    </source>
</evidence>
<accession>A0A9P5ZUZ9</accession>
<evidence type="ECO:0000313" key="9">
    <source>
        <dbReference type="Proteomes" id="UP000807025"/>
    </source>
</evidence>
<dbReference type="SMART" id="SM00320">
    <property type="entry name" value="WD40"/>
    <property type="match status" value="7"/>
</dbReference>
<dbReference type="Proteomes" id="UP000807025">
    <property type="component" value="Unassembled WGS sequence"/>
</dbReference>
<comment type="subcellular location">
    <subcellularLocation>
        <location evidence="1">Nucleus</location>
        <location evidence="1">Nucleolus</location>
    </subcellularLocation>
</comment>
<proteinExistence type="predicted"/>
<dbReference type="InterPro" id="IPR020472">
    <property type="entry name" value="WD40_PAC1"/>
</dbReference>
<dbReference type="GO" id="GO:0005730">
    <property type="term" value="C:nucleolus"/>
    <property type="evidence" value="ECO:0007669"/>
    <property type="project" value="UniProtKB-SubCell"/>
</dbReference>
<evidence type="ECO:0000256" key="2">
    <source>
        <dbReference type="ARBA" id="ARBA00022552"/>
    </source>
</evidence>
<dbReference type="GO" id="GO:0006364">
    <property type="term" value="P:rRNA processing"/>
    <property type="evidence" value="ECO:0007669"/>
    <property type="project" value="UniProtKB-KW"/>
</dbReference>
<dbReference type="PRINTS" id="PR00320">
    <property type="entry name" value="GPROTEINBRPT"/>
</dbReference>
<reference evidence="8" key="1">
    <citation type="submission" date="2020-11" db="EMBL/GenBank/DDBJ databases">
        <authorList>
            <consortium name="DOE Joint Genome Institute"/>
            <person name="Ahrendt S."/>
            <person name="Riley R."/>
            <person name="Andreopoulos W."/>
            <person name="Labutti K."/>
            <person name="Pangilinan J."/>
            <person name="Ruiz-Duenas F.J."/>
            <person name="Barrasa J.M."/>
            <person name="Sanchez-Garcia M."/>
            <person name="Camarero S."/>
            <person name="Miyauchi S."/>
            <person name="Serrano A."/>
            <person name="Linde D."/>
            <person name="Babiker R."/>
            <person name="Drula E."/>
            <person name="Ayuso-Fernandez I."/>
            <person name="Pacheco R."/>
            <person name="Padilla G."/>
            <person name="Ferreira P."/>
            <person name="Barriuso J."/>
            <person name="Kellner H."/>
            <person name="Castanera R."/>
            <person name="Alfaro M."/>
            <person name="Ramirez L."/>
            <person name="Pisabarro A.G."/>
            <person name="Kuo A."/>
            <person name="Tritt A."/>
            <person name="Lipzen A."/>
            <person name="He G."/>
            <person name="Yan M."/>
            <person name="Ng V."/>
            <person name="Cullen D."/>
            <person name="Martin F."/>
            <person name="Rosso M.-N."/>
            <person name="Henrissat B."/>
            <person name="Hibbett D."/>
            <person name="Martinez A.T."/>
            <person name="Grigoriev I.V."/>
        </authorList>
    </citation>
    <scope>NUCLEOTIDE SEQUENCE</scope>
    <source>
        <strain evidence="8">ATCC 90797</strain>
    </source>
</reference>
<dbReference type="CDD" id="cd00200">
    <property type="entry name" value="WD40"/>
    <property type="match status" value="1"/>
</dbReference>
<gene>
    <name evidence="8" type="ORF">BDN71DRAFT_1396087</name>
</gene>
<protein>
    <submittedName>
        <fullName evidence="8">Trp-Asp repeat-containing protein</fullName>
    </submittedName>
</protein>
<evidence type="ECO:0000259" key="7">
    <source>
        <dbReference type="Pfam" id="PF09384"/>
    </source>
</evidence>
<dbReference type="PANTHER" id="PTHR19924:SF26">
    <property type="entry name" value="U3 SMALL NUCLEOLAR RNA-ASSOCIATED PROTEIN 15 HOMOLOG"/>
    <property type="match status" value="1"/>
</dbReference>
<keyword evidence="5" id="KW-0539">Nucleus</keyword>
<evidence type="ECO:0000313" key="8">
    <source>
        <dbReference type="EMBL" id="KAF9492839.1"/>
    </source>
</evidence>
<organism evidence="8 9">
    <name type="scientific">Pleurotus eryngii</name>
    <name type="common">Boletus of the steppes</name>
    <dbReference type="NCBI Taxonomy" id="5323"/>
    <lineage>
        <taxon>Eukaryota</taxon>
        <taxon>Fungi</taxon>
        <taxon>Dikarya</taxon>
        <taxon>Basidiomycota</taxon>
        <taxon>Agaricomycotina</taxon>
        <taxon>Agaricomycetes</taxon>
        <taxon>Agaricomycetidae</taxon>
        <taxon>Agaricales</taxon>
        <taxon>Pleurotineae</taxon>
        <taxon>Pleurotaceae</taxon>
        <taxon>Pleurotus</taxon>
    </lineage>
</organism>
<dbReference type="OrthoDB" id="431715at2759"/>
<dbReference type="PROSITE" id="PS00678">
    <property type="entry name" value="WD_REPEATS_1"/>
    <property type="match status" value="1"/>
</dbReference>
<dbReference type="InterPro" id="IPR001680">
    <property type="entry name" value="WD40_rpt"/>
</dbReference>
<evidence type="ECO:0000256" key="6">
    <source>
        <dbReference type="PROSITE-ProRule" id="PRU00221"/>
    </source>
</evidence>
<feature type="repeat" description="WD" evidence="6">
    <location>
        <begin position="251"/>
        <end position="292"/>
    </location>
</feature>
<evidence type="ECO:0000256" key="4">
    <source>
        <dbReference type="ARBA" id="ARBA00022737"/>
    </source>
</evidence>
<feature type="repeat" description="WD" evidence="6">
    <location>
        <begin position="161"/>
        <end position="203"/>
    </location>
</feature>
<dbReference type="PANTHER" id="PTHR19924">
    <property type="entry name" value="UTP15 U3 SMALL NUCLEOLAR RNA-ASSOCIATED PROTEIN 15 FAMILY MEMBER"/>
    <property type="match status" value="1"/>
</dbReference>
<keyword evidence="4" id="KW-0677">Repeat</keyword>
<dbReference type="AlphaFoldDB" id="A0A9P5ZUZ9"/>
<keyword evidence="2" id="KW-0698">rRNA processing</keyword>
<dbReference type="PROSITE" id="PS50294">
    <property type="entry name" value="WD_REPEATS_REGION"/>
    <property type="match status" value="2"/>
</dbReference>
<dbReference type="InterPro" id="IPR018983">
    <property type="entry name" value="U3_snoRNA-assocProt_15_C"/>
</dbReference>
<keyword evidence="9" id="KW-1185">Reference proteome</keyword>
<feature type="repeat" description="WD" evidence="6">
    <location>
        <begin position="118"/>
        <end position="160"/>
    </location>
</feature>
<dbReference type="PROSITE" id="PS50082">
    <property type="entry name" value="WD_REPEATS_2"/>
    <property type="match status" value="3"/>
</dbReference>
<dbReference type="Pfam" id="PF09384">
    <property type="entry name" value="UTP15_C"/>
    <property type="match status" value="1"/>
</dbReference>
<dbReference type="EMBL" id="MU154595">
    <property type="protein sequence ID" value="KAF9492839.1"/>
    <property type="molecule type" value="Genomic_DNA"/>
</dbReference>
<dbReference type="Pfam" id="PF00400">
    <property type="entry name" value="WD40"/>
    <property type="match status" value="5"/>
</dbReference>
<dbReference type="GO" id="GO:0045943">
    <property type="term" value="P:positive regulation of transcription by RNA polymerase I"/>
    <property type="evidence" value="ECO:0007669"/>
    <property type="project" value="TreeGrafter"/>
</dbReference>
<evidence type="ECO:0000256" key="5">
    <source>
        <dbReference type="ARBA" id="ARBA00023242"/>
    </source>
</evidence>
<dbReference type="InterPro" id="IPR019775">
    <property type="entry name" value="WD40_repeat_CS"/>
</dbReference>